<dbReference type="AlphaFoldDB" id="A0A1B7MFZ4"/>
<dbReference type="Gene3D" id="3.30.950.10">
    <property type="entry name" value="Methyltransferase, Cobalt-precorrin-4 Transmethylase, Domain 2"/>
    <property type="match status" value="1"/>
</dbReference>
<keyword evidence="1" id="KW-0812">Transmembrane</keyword>
<dbReference type="EMBL" id="KV449362">
    <property type="protein sequence ID" value="OAX31524.1"/>
    <property type="molecule type" value="Genomic_DNA"/>
</dbReference>
<evidence type="ECO:0000313" key="2">
    <source>
        <dbReference type="EMBL" id="OAX31524.1"/>
    </source>
</evidence>
<dbReference type="STRING" id="1314800.A0A1B7MFZ4"/>
<dbReference type="GO" id="GO:0008168">
    <property type="term" value="F:methyltransferase activity"/>
    <property type="evidence" value="ECO:0007669"/>
    <property type="project" value="InterPro"/>
</dbReference>
<sequence length="163" mass="18051">MVARTGPSRGLPLYVVFSDKLVPTDVFAIIPAHAEVRFASKFVEDYIQASLPSPPSKYLPPFITQLEQGDAIAFRPIRSAYCCRDPFIQRVVAEGVIVCTGVGRQGKEVKLAAYERARTVLILIGVAWIAQVITAMIRDTKVELYTERRTGEHKAGNCAERLT</sequence>
<dbReference type="InParanoid" id="A0A1B7MFZ4"/>
<proteinExistence type="predicted"/>
<dbReference type="InterPro" id="IPR014776">
    <property type="entry name" value="4pyrrole_Mease_sub2"/>
</dbReference>
<gene>
    <name evidence="2" type="ORF">K503DRAFT_806002</name>
</gene>
<dbReference type="Proteomes" id="UP000092154">
    <property type="component" value="Unassembled WGS sequence"/>
</dbReference>
<keyword evidence="3" id="KW-1185">Reference proteome</keyword>
<protein>
    <submittedName>
        <fullName evidence="2">Uncharacterized protein</fullName>
    </submittedName>
</protein>
<keyword evidence="1" id="KW-1133">Transmembrane helix</keyword>
<evidence type="ECO:0000313" key="3">
    <source>
        <dbReference type="Proteomes" id="UP000092154"/>
    </source>
</evidence>
<keyword evidence="1" id="KW-0472">Membrane</keyword>
<evidence type="ECO:0000256" key="1">
    <source>
        <dbReference type="SAM" id="Phobius"/>
    </source>
</evidence>
<name>A0A1B7MFZ4_9AGAM</name>
<accession>A0A1B7MFZ4</accession>
<feature type="transmembrane region" description="Helical" evidence="1">
    <location>
        <begin position="120"/>
        <end position="137"/>
    </location>
</feature>
<organism evidence="2 3">
    <name type="scientific">Rhizopogon vinicolor AM-OR11-026</name>
    <dbReference type="NCBI Taxonomy" id="1314800"/>
    <lineage>
        <taxon>Eukaryota</taxon>
        <taxon>Fungi</taxon>
        <taxon>Dikarya</taxon>
        <taxon>Basidiomycota</taxon>
        <taxon>Agaricomycotina</taxon>
        <taxon>Agaricomycetes</taxon>
        <taxon>Agaricomycetidae</taxon>
        <taxon>Boletales</taxon>
        <taxon>Suillineae</taxon>
        <taxon>Rhizopogonaceae</taxon>
        <taxon>Rhizopogon</taxon>
    </lineage>
</organism>
<dbReference type="OrthoDB" id="508204at2759"/>
<reference evidence="2 3" key="1">
    <citation type="submission" date="2016-06" db="EMBL/GenBank/DDBJ databases">
        <title>Comparative genomics of the ectomycorrhizal sister species Rhizopogon vinicolor and Rhizopogon vesiculosus (Basidiomycota: Boletales) reveals a divergence of the mating type B locus.</title>
        <authorList>
            <consortium name="DOE Joint Genome Institute"/>
            <person name="Mujic A.B."/>
            <person name="Kuo A."/>
            <person name="Tritt A."/>
            <person name="Lipzen A."/>
            <person name="Chen C."/>
            <person name="Johnson J."/>
            <person name="Sharma A."/>
            <person name="Barry K."/>
            <person name="Grigoriev I.V."/>
            <person name="Spatafora J.W."/>
        </authorList>
    </citation>
    <scope>NUCLEOTIDE SEQUENCE [LARGE SCALE GENOMIC DNA]</scope>
    <source>
        <strain evidence="2 3">AM-OR11-026</strain>
    </source>
</reference>